<dbReference type="Pfam" id="PF11092">
    <property type="entry name" value="Alveol-reg_P311"/>
    <property type="match status" value="1"/>
</dbReference>
<dbReference type="GO" id="GO:0017015">
    <property type="term" value="P:regulation of transforming growth factor beta receptor signaling pathway"/>
    <property type="evidence" value="ECO:0007669"/>
    <property type="project" value="TreeGrafter"/>
</dbReference>
<dbReference type="CTD" id="9315"/>
<dbReference type="Proteomes" id="UP000515131">
    <property type="component" value="Unplaced"/>
</dbReference>
<evidence type="ECO:0000256" key="2">
    <source>
        <dbReference type="ARBA" id="ARBA00031310"/>
    </source>
</evidence>
<evidence type="ECO:0000313" key="5">
    <source>
        <dbReference type="RefSeq" id="XP_025779610.1"/>
    </source>
</evidence>
<dbReference type="GO" id="GO:0045664">
    <property type="term" value="P:regulation of neuron differentiation"/>
    <property type="evidence" value="ECO:0007669"/>
    <property type="project" value="TreeGrafter"/>
</dbReference>
<protein>
    <recommendedName>
        <fullName evidence="1">Neuronal regeneration-related protein</fullName>
    </recommendedName>
    <alternativeName>
        <fullName evidence="2">Neuronal protein 3.1</fullName>
    </alternativeName>
    <alternativeName>
        <fullName evidence="3">Protein p311</fullName>
    </alternativeName>
</protein>
<keyword evidence="4" id="KW-1185">Reference proteome</keyword>
<organism evidence="4 5">
    <name type="scientific">Puma concolor</name>
    <name type="common">Mountain lion</name>
    <name type="synonym">Felis concolor</name>
    <dbReference type="NCBI Taxonomy" id="9696"/>
    <lineage>
        <taxon>Eukaryota</taxon>
        <taxon>Metazoa</taxon>
        <taxon>Chordata</taxon>
        <taxon>Craniata</taxon>
        <taxon>Vertebrata</taxon>
        <taxon>Euteleostomi</taxon>
        <taxon>Mammalia</taxon>
        <taxon>Eutheria</taxon>
        <taxon>Laurasiatheria</taxon>
        <taxon>Carnivora</taxon>
        <taxon>Feliformia</taxon>
        <taxon>Felidae</taxon>
        <taxon>Felinae</taxon>
        <taxon>Puma</taxon>
    </lineage>
</organism>
<evidence type="ECO:0000313" key="4">
    <source>
        <dbReference type="Proteomes" id="UP000515131"/>
    </source>
</evidence>
<proteinExistence type="predicted"/>
<dbReference type="GeneID" id="112860537"/>
<reference evidence="5" key="1">
    <citation type="submission" date="2025-08" db="UniProtKB">
        <authorList>
            <consortium name="RefSeq"/>
        </authorList>
    </citation>
    <scope>IDENTIFICATION</scope>
    <source>
        <tissue evidence="5">Blood</tissue>
    </source>
</reference>
<dbReference type="GO" id="GO:0031103">
    <property type="term" value="P:axon regeneration"/>
    <property type="evidence" value="ECO:0007669"/>
    <property type="project" value="TreeGrafter"/>
</dbReference>
<dbReference type="AlphaFoldDB" id="A0A6P6HUV1"/>
<dbReference type="InterPro" id="IPR024417">
    <property type="entry name" value="Neuronal_3.1"/>
</dbReference>
<dbReference type="RefSeq" id="XP_025779610.1">
    <property type="nucleotide sequence ID" value="XM_025923825.1"/>
</dbReference>
<sequence length="101" mass="11390">MAMLPISLPLSWTLCYFQARDSVARGHMDLGRMQVYYPELSVWVSQEPFPNKEMEGRLPKGSLPVPKEVNRKKDDKIEAASLTPLGSSELHSPGISYLHSF</sequence>
<accession>A0A6P6HUV1</accession>
<dbReference type="PANTHER" id="PTHR17102">
    <property type="entry name" value="NEURONAL REGENERATION-RELATED PROTEIN"/>
    <property type="match status" value="1"/>
</dbReference>
<evidence type="ECO:0000256" key="1">
    <source>
        <dbReference type="ARBA" id="ARBA00022173"/>
    </source>
</evidence>
<evidence type="ECO:0000256" key="3">
    <source>
        <dbReference type="ARBA" id="ARBA00033348"/>
    </source>
</evidence>
<dbReference type="PANTHER" id="PTHR17102:SF4">
    <property type="entry name" value="NEURONAL REGENERATION-RELATED PROTEIN"/>
    <property type="match status" value="1"/>
</dbReference>
<gene>
    <name evidence="5" type="primary">NREP</name>
</gene>
<dbReference type="KEGG" id="pcoo:112860537"/>
<name>A0A6P6HUV1_PUMCO</name>